<dbReference type="EMBL" id="CP007130">
    <property type="protein sequence ID" value="AHG93234.1"/>
    <property type="molecule type" value="Genomic_DNA"/>
</dbReference>
<evidence type="ECO:0000313" key="4">
    <source>
        <dbReference type="Proteomes" id="UP000019151"/>
    </source>
</evidence>
<name>W0RQH8_9BACT</name>
<keyword evidence="3" id="KW-0614">Plasmid</keyword>
<organism evidence="3 4">
    <name type="scientific">Gemmatirosa kalamazoonensis</name>
    <dbReference type="NCBI Taxonomy" id="861299"/>
    <lineage>
        <taxon>Bacteria</taxon>
        <taxon>Pseudomonadati</taxon>
        <taxon>Gemmatimonadota</taxon>
        <taxon>Gemmatimonadia</taxon>
        <taxon>Gemmatimonadales</taxon>
        <taxon>Gemmatimonadaceae</taxon>
        <taxon>Gemmatirosa</taxon>
    </lineage>
</organism>
<feature type="domain" description="Alpha/beta hydrolase fold-3" evidence="2">
    <location>
        <begin position="1"/>
        <end position="208"/>
    </location>
</feature>
<accession>W0RQH8</accession>
<dbReference type="InterPro" id="IPR050300">
    <property type="entry name" value="GDXG_lipolytic_enzyme"/>
</dbReference>
<evidence type="ECO:0000259" key="2">
    <source>
        <dbReference type="Pfam" id="PF07859"/>
    </source>
</evidence>
<keyword evidence="1 3" id="KW-0378">Hydrolase</keyword>
<dbReference type="Pfam" id="PF07859">
    <property type="entry name" value="Abhydrolase_3"/>
    <property type="match status" value="1"/>
</dbReference>
<protein>
    <submittedName>
        <fullName evidence="3">Alpha/beta hydrolase fold-3 domain-containing protein</fullName>
    </submittedName>
</protein>
<geneLocation type="plasmid" evidence="3 4">
    <name>2</name>
</geneLocation>
<evidence type="ECO:0000256" key="1">
    <source>
        <dbReference type="ARBA" id="ARBA00022801"/>
    </source>
</evidence>
<sequence length="236" mass="25724">MYFHGGGWVMGDERTHDRIVRALATQVGAAVVFVDYTRAPEARFPVAIEESYVATTWIAEHGLSLGIDGTRLAVVGDSAGANMATVVALLARRRGGPRVALQVLLYPATDARMDTPSYDEFARGFFLTREMMAWSWNHYLPDVTARQQPTASPLRATLDELRGLPPALVITAEYDVLRDEGEAYARRLAEAGVPVTAVRYLGAIHDFATMARLADSPTQRAAIAQAVHTLRDALGV</sequence>
<dbReference type="Gene3D" id="3.40.50.1820">
    <property type="entry name" value="alpha/beta hydrolase"/>
    <property type="match status" value="1"/>
</dbReference>
<dbReference type="Proteomes" id="UP000019151">
    <property type="component" value="Plasmid 2"/>
</dbReference>
<dbReference type="PANTHER" id="PTHR48081:SF8">
    <property type="entry name" value="ALPHA_BETA HYDROLASE FOLD-3 DOMAIN-CONTAINING PROTEIN-RELATED"/>
    <property type="match status" value="1"/>
</dbReference>
<dbReference type="KEGG" id="gba:J421_5699"/>
<dbReference type="InParanoid" id="W0RQH8"/>
<dbReference type="AlphaFoldDB" id="W0RQH8"/>
<dbReference type="GO" id="GO:0016787">
    <property type="term" value="F:hydrolase activity"/>
    <property type="evidence" value="ECO:0007669"/>
    <property type="project" value="UniProtKB-KW"/>
</dbReference>
<dbReference type="PANTHER" id="PTHR48081">
    <property type="entry name" value="AB HYDROLASE SUPERFAMILY PROTEIN C4A8.06C"/>
    <property type="match status" value="1"/>
</dbReference>
<dbReference type="eggNOG" id="COG0657">
    <property type="taxonomic scope" value="Bacteria"/>
</dbReference>
<dbReference type="HOGENOM" id="CLU_012494_6_0_0"/>
<proteinExistence type="predicted"/>
<evidence type="ECO:0000313" key="3">
    <source>
        <dbReference type="EMBL" id="AHG93234.1"/>
    </source>
</evidence>
<reference evidence="3 4" key="1">
    <citation type="journal article" date="2014" name="Genome Announc.">
        <title>Genome Sequence and Methylome of Soil Bacterium Gemmatirosa kalamazoonensis KBS708T, a Member of the Rarely Cultivated Gemmatimonadetes Phylum.</title>
        <authorList>
            <person name="Debruyn J.M."/>
            <person name="Radosevich M."/>
            <person name="Wommack K.E."/>
            <person name="Polson S.W."/>
            <person name="Hauser L.J."/>
            <person name="Fawaz M.N."/>
            <person name="Korlach J."/>
            <person name="Tsai Y.C."/>
        </authorList>
    </citation>
    <scope>NUCLEOTIDE SEQUENCE [LARGE SCALE GENOMIC DNA]</scope>
    <source>
        <strain evidence="3 4">KBS708</strain>
        <plasmid evidence="4">Plasmid 2</plasmid>
    </source>
</reference>
<keyword evidence="4" id="KW-1185">Reference proteome</keyword>
<dbReference type="SUPFAM" id="SSF53474">
    <property type="entry name" value="alpha/beta-Hydrolases"/>
    <property type="match status" value="1"/>
</dbReference>
<dbReference type="InterPro" id="IPR013094">
    <property type="entry name" value="AB_hydrolase_3"/>
</dbReference>
<gene>
    <name evidence="3" type="ORF">J421_5699</name>
</gene>
<dbReference type="InterPro" id="IPR029058">
    <property type="entry name" value="AB_hydrolase_fold"/>
</dbReference>